<reference evidence="1 2" key="1">
    <citation type="journal article" date="2019" name="Commun. Biol.">
        <title>The bagworm genome reveals a unique fibroin gene that provides high tensile strength.</title>
        <authorList>
            <person name="Kono N."/>
            <person name="Nakamura H."/>
            <person name="Ohtoshi R."/>
            <person name="Tomita M."/>
            <person name="Numata K."/>
            <person name="Arakawa K."/>
        </authorList>
    </citation>
    <scope>NUCLEOTIDE SEQUENCE [LARGE SCALE GENOMIC DNA]</scope>
</reference>
<comment type="caution">
    <text evidence="1">The sequence shown here is derived from an EMBL/GenBank/DDBJ whole genome shotgun (WGS) entry which is preliminary data.</text>
</comment>
<dbReference type="AlphaFoldDB" id="A0A4C1UTP2"/>
<proteinExistence type="predicted"/>
<accession>A0A4C1UTP2</accession>
<sequence length="82" mass="9296">MRVTRSQTVFAVVVYWRLITTKRKVQYQYGLAETIVVIPGRDGVVRAADIWTAGGMTRKADQEARCPPLRVHKIDNEHRSAG</sequence>
<keyword evidence="2" id="KW-1185">Reference proteome</keyword>
<name>A0A4C1UTP2_EUMVA</name>
<gene>
    <name evidence="1" type="ORF">EVAR_79218_1</name>
</gene>
<organism evidence="1 2">
    <name type="scientific">Eumeta variegata</name>
    <name type="common">Bagworm moth</name>
    <name type="synonym">Eumeta japonica</name>
    <dbReference type="NCBI Taxonomy" id="151549"/>
    <lineage>
        <taxon>Eukaryota</taxon>
        <taxon>Metazoa</taxon>
        <taxon>Ecdysozoa</taxon>
        <taxon>Arthropoda</taxon>
        <taxon>Hexapoda</taxon>
        <taxon>Insecta</taxon>
        <taxon>Pterygota</taxon>
        <taxon>Neoptera</taxon>
        <taxon>Endopterygota</taxon>
        <taxon>Lepidoptera</taxon>
        <taxon>Glossata</taxon>
        <taxon>Ditrysia</taxon>
        <taxon>Tineoidea</taxon>
        <taxon>Psychidae</taxon>
        <taxon>Oiketicinae</taxon>
        <taxon>Eumeta</taxon>
    </lineage>
</organism>
<protein>
    <submittedName>
        <fullName evidence="1">Uncharacterized protein</fullName>
    </submittedName>
</protein>
<evidence type="ECO:0000313" key="1">
    <source>
        <dbReference type="EMBL" id="GBP29669.1"/>
    </source>
</evidence>
<evidence type="ECO:0000313" key="2">
    <source>
        <dbReference type="Proteomes" id="UP000299102"/>
    </source>
</evidence>
<dbReference type="Proteomes" id="UP000299102">
    <property type="component" value="Unassembled WGS sequence"/>
</dbReference>
<dbReference type="EMBL" id="BGZK01000222">
    <property type="protein sequence ID" value="GBP29669.1"/>
    <property type="molecule type" value="Genomic_DNA"/>
</dbReference>